<organism evidence="1">
    <name type="scientific">viral metagenome</name>
    <dbReference type="NCBI Taxonomy" id="1070528"/>
    <lineage>
        <taxon>unclassified sequences</taxon>
        <taxon>metagenomes</taxon>
        <taxon>organismal metagenomes</taxon>
    </lineage>
</organism>
<sequence>MNETCVWTEAYDGNGPWESACGMDWELMEGTPKENKMNFCPSCGKPLEEKPYIEEVEKEDEAP</sequence>
<dbReference type="EMBL" id="MT144249">
    <property type="protein sequence ID" value="QJA51263.1"/>
    <property type="molecule type" value="Genomic_DNA"/>
</dbReference>
<protein>
    <submittedName>
        <fullName evidence="1">Uncharacterized protein</fullName>
    </submittedName>
</protein>
<proteinExistence type="predicted"/>
<dbReference type="AlphaFoldDB" id="A0A6H1ZTK9"/>
<evidence type="ECO:0000313" key="2">
    <source>
        <dbReference type="EMBL" id="QJA61783.1"/>
    </source>
</evidence>
<dbReference type="EMBL" id="MT141453">
    <property type="protein sequence ID" value="QJA61783.1"/>
    <property type="molecule type" value="Genomic_DNA"/>
</dbReference>
<reference evidence="1" key="1">
    <citation type="submission" date="2020-03" db="EMBL/GenBank/DDBJ databases">
        <title>The deep terrestrial virosphere.</title>
        <authorList>
            <person name="Holmfeldt K."/>
            <person name="Nilsson E."/>
            <person name="Simone D."/>
            <person name="Lopez-Fernandez M."/>
            <person name="Wu X."/>
            <person name="de Brujin I."/>
            <person name="Lundin D."/>
            <person name="Andersson A."/>
            <person name="Bertilsson S."/>
            <person name="Dopson M."/>
        </authorList>
    </citation>
    <scope>NUCLEOTIDE SEQUENCE</scope>
    <source>
        <strain evidence="2">MM415B00892</strain>
        <strain evidence="1">TM448A02043</strain>
    </source>
</reference>
<gene>
    <name evidence="2" type="ORF">MM415B00892_0009</name>
    <name evidence="1" type="ORF">TM448A02043_0008</name>
</gene>
<accession>A0A6H1ZTK9</accession>
<evidence type="ECO:0000313" key="1">
    <source>
        <dbReference type="EMBL" id="QJA51263.1"/>
    </source>
</evidence>
<name>A0A6H1ZTK9_9ZZZZ</name>